<keyword evidence="7" id="KW-1185">Reference proteome</keyword>
<dbReference type="PANTHER" id="PTHR47936:SF1">
    <property type="entry name" value="PENTATRICOPEPTIDE REPEAT-CONTAINING PROTEIN GUN1, CHLOROPLASTIC"/>
    <property type="match status" value="1"/>
</dbReference>
<evidence type="ECO:0000313" key="6">
    <source>
        <dbReference type="EMBL" id="KAA8910865.1"/>
    </source>
</evidence>
<protein>
    <recommendedName>
        <fullName evidence="5">Mitochondrial 15S rRNA processing factor CCM1</fullName>
    </recommendedName>
</protein>
<sequence>MIRLFGFRRAFSSSCSPLTGTSGGVPGGSTRLKGKLRKAIEEDPEDDLQKVMAEKELRKKKVEHAKAVTAKQQELFEHLDQYLSNIQNLITKKPKFFPRHNAVYRYFGTSKEQVKNPYIVSDEVRKLLKKDKVAKAVFLVRLAGSSGSVGMNMILRYLTKQNKNKLALKLHNLMKKWGAKDTDATHLQLLPAIINRPLHNHKKVDRILSSFQKIRDKTHKSDKNALLANANATLHSLRVAGADFNTIREFYDQDMRIRDLTSYTTMLNALARFEETDEIGRLKNSVWSEANGRASNKTLAIDSKILIAYVNSKRTSPSIDEVKEAIELFEENFEVPGKNNVNEVFPIKAPELDVWLRLLTRASMHHACINRFEEAKENGMTLDMAHYDSYIKSISALGDVERARALYQELRAIVSSSENNPSSTMFAQLMSVFLNCESKNIDTELVENIKKLCQKAWGKRPHIHLINSYVKVYKHIFSPAVSPSHEIHPRDGIKALNDFSLSYQVFAHNITQTTNIPECKEALQNTADLCDYIYNHKAWKKHKFIWISKMKGMCLELLANLNKDEVDPKAVENFVYDMDTIVLRQSSRMGRAAKKSKKENQTIMPAF</sequence>
<evidence type="ECO:0000256" key="4">
    <source>
        <dbReference type="ARBA" id="ARBA00044511"/>
    </source>
</evidence>
<dbReference type="AlphaFoldDB" id="A0A642V272"/>
<dbReference type="EMBL" id="SWFS01000299">
    <property type="protein sequence ID" value="KAA8910865.1"/>
    <property type="molecule type" value="Genomic_DNA"/>
</dbReference>
<proteinExistence type="inferred from homology"/>
<evidence type="ECO:0000256" key="5">
    <source>
        <dbReference type="ARBA" id="ARBA00044527"/>
    </source>
</evidence>
<evidence type="ECO:0000256" key="2">
    <source>
        <dbReference type="ARBA" id="ARBA00022737"/>
    </source>
</evidence>
<evidence type="ECO:0000256" key="1">
    <source>
        <dbReference type="ARBA" id="ARBA00006192"/>
    </source>
</evidence>
<keyword evidence="2" id="KW-0677">Repeat</keyword>
<comment type="similarity">
    <text evidence="1">Belongs to the CCM1 family.</text>
</comment>
<dbReference type="Gene3D" id="1.25.40.10">
    <property type="entry name" value="Tetratricopeptide repeat domain"/>
    <property type="match status" value="1"/>
</dbReference>
<evidence type="ECO:0000256" key="3">
    <source>
        <dbReference type="ARBA" id="ARBA00044493"/>
    </source>
</evidence>
<dbReference type="VEuPathDB" id="FungiDB:TRICI_004008"/>
<organism evidence="6 7">
    <name type="scientific">Trichomonascus ciferrii</name>
    <dbReference type="NCBI Taxonomy" id="44093"/>
    <lineage>
        <taxon>Eukaryota</taxon>
        <taxon>Fungi</taxon>
        <taxon>Dikarya</taxon>
        <taxon>Ascomycota</taxon>
        <taxon>Saccharomycotina</taxon>
        <taxon>Dipodascomycetes</taxon>
        <taxon>Dipodascales</taxon>
        <taxon>Trichomonascaceae</taxon>
        <taxon>Trichomonascus</taxon>
        <taxon>Trichomonascus ciferrii complex</taxon>
    </lineage>
</organism>
<accession>A0A642V272</accession>
<comment type="subunit">
    <text evidence="4">Binds to mitochondrial small subunit 15S rRNA.</text>
</comment>
<comment type="caution">
    <text evidence="6">The sequence shown here is derived from an EMBL/GenBank/DDBJ whole genome shotgun (WGS) entry which is preliminary data.</text>
</comment>
<dbReference type="Proteomes" id="UP000761534">
    <property type="component" value="Unassembled WGS sequence"/>
</dbReference>
<reference evidence="6" key="1">
    <citation type="journal article" date="2019" name="G3 (Bethesda)">
        <title>Genome Assemblies of Two Rare Opportunistic Yeast Pathogens: Diutina rugosa (syn. Candida rugosa) and Trichomonascus ciferrii (syn. Candida ciferrii).</title>
        <authorList>
            <person name="Mixao V."/>
            <person name="Saus E."/>
            <person name="Hansen A.P."/>
            <person name="Lass-Florl C."/>
            <person name="Gabaldon T."/>
        </authorList>
    </citation>
    <scope>NUCLEOTIDE SEQUENCE</scope>
    <source>
        <strain evidence="6">CBS 4856</strain>
    </source>
</reference>
<comment type="function">
    <text evidence="3">Regulates mitochondrial small subunit maturation by controlling 15S rRNA 5'-end processing. Localizes to the 5' precursor of the 15S rRNA in a position that is subsequently occupied by mS47 in the mature yeast mtSSU. Uses structure and sequence-specific RNA recognition, binding to a single-stranded region of the precursor and specifically recognizing bases -6 to -1. The exchange of Ccm1 for mS47 is coupled to the irreversible removal of precursor rRNA that is accompanied by conformational changes of the mitoribosomal proteins uS5m and mS26. These conformational changes signal completion of 5'-end rRNA processing through protection of the mature 5'-end of the 15S rRNA and stabilization of mS47. The removal of the 5' precursor together with the dissociation of Ccm1 may be catalyzed by the 5'-3' exoribonuclease Pet127. Involved in the specific removal of group I introns in mitochondrial encoded transcripts.</text>
</comment>
<name>A0A642V272_9ASCO</name>
<gene>
    <name evidence="6" type="ORF">TRICI_004008</name>
</gene>
<dbReference type="InterPro" id="IPR011990">
    <property type="entry name" value="TPR-like_helical_dom_sf"/>
</dbReference>
<dbReference type="SUPFAM" id="SSF48452">
    <property type="entry name" value="TPR-like"/>
    <property type="match status" value="1"/>
</dbReference>
<dbReference type="PANTHER" id="PTHR47936">
    <property type="entry name" value="PPR_LONG DOMAIN-CONTAINING PROTEIN"/>
    <property type="match status" value="1"/>
</dbReference>
<evidence type="ECO:0000313" key="7">
    <source>
        <dbReference type="Proteomes" id="UP000761534"/>
    </source>
</evidence>